<dbReference type="Proteomes" id="UP001054252">
    <property type="component" value="Unassembled WGS sequence"/>
</dbReference>
<proteinExistence type="predicted"/>
<organism evidence="1 2">
    <name type="scientific">Rubroshorea leprosula</name>
    <dbReference type="NCBI Taxonomy" id="152421"/>
    <lineage>
        <taxon>Eukaryota</taxon>
        <taxon>Viridiplantae</taxon>
        <taxon>Streptophyta</taxon>
        <taxon>Embryophyta</taxon>
        <taxon>Tracheophyta</taxon>
        <taxon>Spermatophyta</taxon>
        <taxon>Magnoliopsida</taxon>
        <taxon>eudicotyledons</taxon>
        <taxon>Gunneridae</taxon>
        <taxon>Pentapetalae</taxon>
        <taxon>rosids</taxon>
        <taxon>malvids</taxon>
        <taxon>Malvales</taxon>
        <taxon>Dipterocarpaceae</taxon>
        <taxon>Rubroshorea</taxon>
    </lineage>
</organism>
<evidence type="ECO:0000313" key="1">
    <source>
        <dbReference type="EMBL" id="GKV08256.1"/>
    </source>
</evidence>
<protein>
    <submittedName>
        <fullName evidence="1">Uncharacterized protein</fullName>
    </submittedName>
</protein>
<sequence length="57" mass="6223">MVLWCRLVERSRAMEGFFSPFNGADSALRLLGSAASPSTAKIIIKPQSSSLVFHGKR</sequence>
<comment type="caution">
    <text evidence="1">The sequence shown here is derived from an EMBL/GenBank/DDBJ whole genome shotgun (WGS) entry which is preliminary data.</text>
</comment>
<reference evidence="1 2" key="1">
    <citation type="journal article" date="2021" name="Commun. Biol.">
        <title>The genome of Shorea leprosula (Dipterocarpaceae) highlights the ecological relevance of drought in aseasonal tropical rainforests.</title>
        <authorList>
            <person name="Ng K.K.S."/>
            <person name="Kobayashi M.J."/>
            <person name="Fawcett J.A."/>
            <person name="Hatakeyama M."/>
            <person name="Paape T."/>
            <person name="Ng C.H."/>
            <person name="Ang C.C."/>
            <person name="Tnah L.H."/>
            <person name="Lee C.T."/>
            <person name="Nishiyama T."/>
            <person name="Sese J."/>
            <person name="O'Brien M.J."/>
            <person name="Copetti D."/>
            <person name="Mohd Noor M.I."/>
            <person name="Ong R.C."/>
            <person name="Putra M."/>
            <person name="Sireger I.Z."/>
            <person name="Indrioko S."/>
            <person name="Kosugi Y."/>
            <person name="Izuno A."/>
            <person name="Isagi Y."/>
            <person name="Lee S.L."/>
            <person name="Shimizu K.K."/>
        </authorList>
    </citation>
    <scope>NUCLEOTIDE SEQUENCE [LARGE SCALE GENOMIC DNA]</scope>
    <source>
        <strain evidence="1">214</strain>
    </source>
</reference>
<gene>
    <name evidence="1" type="ORF">SLEP1_g19915</name>
</gene>
<name>A0AAV5J6E3_9ROSI</name>
<dbReference type="AlphaFoldDB" id="A0AAV5J6E3"/>
<accession>A0AAV5J6E3</accession>
<keyword evidence="2" id="KW-1185">Reference proteome</keyword>
<dbReference type="EMBL" id="BPVZ01000028">
    <property type="protein sequence ID" value="GKV08256.1"/>
    <property type="molecule type" value="Genomic_DNA"/>
</dbReference>
<evidence type="ECO:0000313" key="2">
    <source>
        <dbReference type="Proteomes" id="UP001054252"/>
    </source>
</evidence>